<evidence type="ECO:0000256" key="8">
    <source>
        <dbReference type="ARBA" id="ARBA00037998"/>
    </source>
</evidence>
<organism evidence="10 11">
    <name type="scientific">Pseudotabrizicola alkalilacus</name>
    <dbReference type="NCBI Taxonomy" id="2305252"/>
    <lineage>
        <taxon>Bacteria</taxon>
        <taxon>Pseudomonadati</taxon>
        <taxon>Pseudomonadota</taxon>
        <taxon>Alphaproteobacteria</taxon>
        <taxon>Rhodobacterales</taxon>
        <taxon>Paracoccaceae</taxon>
        <taxon>Pseudotabrizicola</taxon>
    </lineage>
</organism>
<evidence type="ECO:0000256" key="5">
    <source>
        <dbReference type="ARBA" id="ARBA00022970"/>
    </source>
</evidence>
<evidence type="ECO:0000256" key="3">
    <source>
        <dbReference type="ARBA" id="ARBA00022475"/>
    </source>
</evidence>
<accession>A0A411Z2Z8</accession>
<keyword evidence="2" id="KW-0813">Transport</keyword>
<dbReference type="GO" id="GO:0005886">
    <property type="term" value="C:plasma membrane"/>
    <property type="evidence" value="ECO:0007669"/>
    <property type="project" value="UniProtKB-SubCell"/>
</dbReference>
<feature type="transmembrane region" description="Helical" evidence="9">
    <location>
        <begin position="41"/>
        <end position="58"/>
    </location>
</feature>
<evidence type="ECO:0000313" key="10">
    <source>
        <dbReference type="EMBL" id="RGP37439.1"/>
    </source>
</evidence>
<dbReference type="PANTHER" id="PTHR11795">
    <property type="entry name" value="BRANCHED-CHAIN AMINO ACID TRANSPORT SYSTEM PERMEASE PROTEIN LIVH"/>
    <property type="match status" value="1"/>
</dbReference>
<feature type="transmembrane region" description="Helical" evidence="9">
    <location>
        <begin position="6"/>
        <end position="29"/>
    </location>
</feature>
<dbReference type="InterPro" id="IPR052157">
    <property type="entry name" value="BCAA_transport_permease"/>
</dbReference>
<feature type="transmembrane region" description="Helical" evidence="9">
    <location>
        <begin position="135"/>
        <end position="160"/>
    </location>
</feature>
<dbReference type="PANTHER" id="PTHR11795:SF445">
    <property type="entry name" value="AMINO ACID ABC TRANSPORTER PERMEASE PROTEIN"/>
    <property type="match status" value="1"/>
</dbReference>
<dbReference type="OrthoDB" id="9807115at2"/>
<dbReference type="Pfam" id="PF02653">
    <property type="entry name" value="BPD_transp_2"/>
    <property type="match status" value="1"/>
</dbReference>
<reference evidence="10 11" key="1">
    <citation type="submission" date="2018-08" db="EMBL/GenBank/DDBJ databases">
        <title>Flavobacterium tibetense sp. nov., isolated from a wetland YonghuCo on Tibetan Plateau.</title>
        <authorList>
            <person name="Phurbu D."/>
            <person name="Lu H."/>
            <person name="Xing P."/>
        </authorList>
    </citation>
    <scope>NUCLEOTIDE SEQUENCE [LARGE SCALE GENOMIC DNA]</scope>
    <source>
        <strain evidence="10 11">DJC</strain>
    </source>
</reference>
<gene>
    <name evidence="10" type="ORF">D1012_09470</name>
</gene>
<proteinExistence type="inferred from homology"/>
<dbReference type="InterPro" id="IPR001851">
    <property type="entry name" value="ABC_transp_permease"/>
</dbReference>
<keyword evidence="3" id="KW-1003">Cell membrane</keyword>
<comment type="caution">
    <text evidence="10">The sequence shown here is derived from an EMBL/GenBank/DDBJ whole genome shotgun (WGS) entry which is preliminary data.</text>
</comment>
<dbReference type="RefSeq" id="WP_118151471.1">
    <property type="nucleotide sequence ID" value="NZ_QWEY01000004.1"/>
</dbReference>
<keyword evidence="7 9" id="KW-0472">Membrane</keyword>
<dbReference type="GO" id="GO:0006865">
    <property type="term" value="P:amino acid transport"/>
    <property type="evidence" value="ECO:0007669"/>
    <property type="project" value="UniProtKB-KW"/>
</dbReference>
<name>A0A411Z2Z8_9RHOB</name>
<keyword evidence="11" id="KW-1185">Reference proteome</keyword>
<dbReference type="EMBL" id="QWEY01000004">
    <property type="protein sequence ID" value="RGP37439.1"/>
    <property type="molecule type" value="Genomic_DNA"/>
</dbReference>
<comment type="similarity">
    <text evidence="8">Belongs to the binding-protein-dependent transport system permease family. LivHM subfamily.</text>
</comment>
<evidence type="ECO:0000256" key="1">
    <source>
        <dbReference type="ARBA" id="ARBA00004651"/>
    </source>
</evidence>
<keyword evidence="6 9" id="KW-1133">Transmembrane helix</keyword>
<feature type="transmembrane region" description="Helical" evidence="9">
    <location>
        <begin position="189"/>
        <end position="211"/>
    </location>
</feature>
<evidence type="ECO:0000256" key="2">
    <source>
        <dbReference type="ARBA" id="ARBA00022448"/>
    </source>
</evidence>
<dbReference type="AlphaFoldDB" id="A0A411Z2Z8"/>
<sequence>MIVLSTLVSGVLLGGFYALLGLGLSLTFGIMRTVNLAHGDLVVLASFLALAVTQMLGLSPLVSLIVLVPVMFGLGYALQGLVLNRVLKDGMMPAVIITFGLAFVIQNGLLMGFSADRMVLRQGTLETAGVTLLPGLTVGVLPLITLGAVLALMAGLQLLFRYTLIGRAFRATSDDPQIAALMGIDPKHVYALAMGLACAIIAVTGVLMGMRSNFSAFDGPIRLIFAFEVIIIGGMGSLNGVLVGGMILGLSQVIGGALNPSWFQLTGHLATLAVLIVRPSGLFPETIDRS</sequence>
<protein>
    <submittedName>
        <fullName evidence="10">Branched-chain amino acid ABC transporter permease</fullName>
    </submittedName>
</protein>
<feature type="transmembrane region" description="Helical" evidence="9">
    <location>
        <begin position="95"/>
        <end position="115"/>
    </location>
</feature>
<keyword evidence="4 9" id="KW-0812">Transmembrane</keyword>
<dbReference type="GO" id="GO:0022857">
    <property type="term" value="F:transmembrane transporter activity"/>
    <property type="evidence" value="ECO:0007669"/>
    <property type="project" value="InterPro"/>
</dbReference>
<dbReference type="Proteomes" id="UP000284547">
    <property type="component" value="Unassembled WGS sequence"/>
</dbReference>
<keyword evidence="5" id="KW-0029">Amino-acid transport</keyword>
<evidence type="ECO:0000256" key="7">
    <source>
        <dbReference type="ARBA" id="ARBA00023136"/>
    </source>
</evidence>
<evidence type="ECO:0000256" key="4">
    <source>
        <dbReference type="ARBA" id="ARBA00022692"/>
    </source>
</evidence>
<evidence type="ECO:0000256" key="6">
    <source>
        <dbReference type="ARBA" id="ARBA00022989"/>
    </source>
</evidence>
<dbReference type="CDD" id="cd06582">
    <property type="entry name" value="TM_PBP1_LivH_like"/>
    <property type="match status" value="1"/>
</dbReference>
<feature type="transmembrane region" description="Helical" evidence="9">
    <location>
        <begin position="223"/>
        <end position="250"/>
    </location>
</feature>
<feature type="transmembrane region" description="Helical" evidence="9">
    <location>
        <begin position="64"/>
        <end position="83"/>
    </location>
</feature>
<comment type="subcellular location">
    <subcellularLocation>
        <location evidence="1">Cell membrane</location>
        <topology evidence="1">Multi-pass membrane protein</topology>
    </subcellularLocation>
</comment>
<evidence type="ECO:0000256" key="9">
    <source>
        <dbReference type="SAM" id="Phobius"/>
    </source>
</evidence>
<evidence type="ECO:0000313" key="11">
    <source>
        <dbReference type="Proteomes" id="UP000284547"/>
    </source>
</evidence>